<dbReference type="EMBL" id="FMBE01000013">
    <property type="protein sequence ID" value="SCC41781.1"/>
    <property type="molecule type" value="Genomic_DNA"/>
</dbReference>
<reference evidence="2" key="1">
    <citation type="submission" date="2016-08" db="EMBL/GenBank/DDBJ databases">
        <authorList>
            <person name="Loux V."/>
            <person name="Rue O."/>
        </authorList>
    </citation>
    <scope>NUCLEOTIDE SEQUENCE [LARGE SCALE GENOMIC DNA]</scope>
    <source>
        <strain evidence="2">INRA Bc05-F1</strain>
    </source>
</reference>
<evidence type="ECO:0000313" key="2">
    <source>
        <dbReference type="Proteomes" id="UP000196052"/>
    </source>
</evidence>
<dbReference type="Proteomes" id="UP000196052">
    <property type="component" value="Unassembled WGS sequence"/>
</dbReference>
<proteinExistence type="predicted"/>
<dbReference type="AlphaFoldDB" id="A0A1C4EE34"/>
<dbReference type="Pfam" id="PF14425">
    <property type="entry name" value="Imm3"/>
    <property type="match status" value="1"/>
</dbReference>
<evidence type="ECO:0008006" key="3">
    <source>
        <dbReference type="Google" id="ProtNLM"/>
    </source>
</evidence>
<protein>
    <recommendedName>
        <fullName evidence="3">Immunity protein Imm3</fullName>
    </recommendedName>
</protein>
<dbReference type="InterPro" id="IPR025678">
    <property type="entry name" value="Imm3"/>
</dbReference>
<sequence>MKYGSPHICVERLFSHKRGDFFEGGCMKDWEYNELFHAIREAYEELLDEERGYRYAIAKLADEFDNLGKIEDVIVDTAIGEIAVNHHMVFVGRIKGITKRLSMFNLQEAEGELTVEEIKDLSIRINNVIGELKNVKSDYKSLVE</sequence>
<name>A0A1C4EE34_9BACI</name>
<evidence type="ECO:0000313" key="1">
    <source>
        <dbReference type="EMBL" id="SCC41781.1"/>
    </source>
</evidence>
<accession>A0A1C4EE34</accession>
<gene>
    <name evidence="1" type="ORF">BC05F1_03426</name>
</gene>
<organism evidence="1 2">
    <name type="scientific">Bacillus wiedmannii</name>
    <dbReference type="NCBI Taxonomy" id="1890302"/>
    <lineage>
        <taxon>Bacteria</taxon>
        <taxon>Bacillati</taxon>
        <taxon>Bacillota</taxon>
        <taxon>Bacilli</taxon>
        <taxon>Bacillales</taxon>
        <taxon>Bacillaceae</taxon>
        <taxon>Bacillus</taxon>
        <taxon>Bacillus cereus group</taxon>
    </lineage>
</organism>